<comment type="similarity">
    <text evidence="1 6">Belongs to the type-B carboxylesterase/lipase family.</text>
</comment>
<gene>
    <name evidence="8" type="ORF">PSYICH_LOCUS9872</name>
</gene>
<dbReference type="GO" id="GO:0052689">
    <property type="term" value="F:carboxylic ester hydrolase activity"/>
    <property type="evidence" value="ECO:0007669"/>
    <property type="project" value="UniProtKB-KW"/>
</dbReference>
<evidence type="ECO:0000313" key="9">
    <source>
        <dbReference type="Proteomes" id="UP001153636"/>
    </source>
</evidence>
<dbReference type="Proteomes" id="UP001153636">
    <property type="component" value="Chromosome 4"/>
</dbReference>
<dbReference type="AlphaFoldDB" id="A0A9P0D123"/>
<feature type="domain" description="Carboxylesterase type B" evidence="7">
    <location>
        <begin position="3"/>
        <end position="511"/>
    </location>
</feature>
<organism evidence="8 9">
    <name type="scientific">Psylliodes chrysocephalus</name>
    <dbReference type="NCBI Taxonomy" id="3402493"/>
    <lineage>
        <taxon>Eukaryota</taxon>
        <taxon>Metazoa</taxon>
        <taxon>Ecdysozoa</taxon>
        <taxon>Arthropoda</taxon>
        <taxon>Hexapoda</taxon>
        <taxon>Insecta</taxon>
        <taxon>Pterygota</taxon>
        <taxon>Neoptera</taxon>
        <taxon>Endopterygota</taxon>
        <taxon>Coleoptera</taxon>
        <taxon>Polyphaga</taxon>
        <taxon>Cucujiformia</taxon>
        <taxon>Chrysomeloidea</taxon>
        <taxon>Chrysomelidae</taxon>
        <taxon>Galerucinae</taxon>
        <taxon>Alticini</taxon>
        <taxon>Psylliodes</taxon>
    </lineage>
</organism>
<dbReference type="OrthoDB" id="19653at2759"/>
<evidence type="ECO:0000256" key="2">
    <source>
        <dbReference type="ARBA" id="ARBA00022487"/>
    </source>
</evidence>
<dbReference type="InterPro" id="IPR019826">
    <property type="entry name" value="Carboxylesterase_B_AS"/>
</dbReference>
<accession>A0A9P0D123</accession>
<dbReference type="Gene3D" id="3.40.50.1820">
    <property type="entry name" value="alpha/beta hydrolase"/>
    <property type="match status" value="1"/>
</dbReference>
<dbReference type="PANTHER" id="PTHR43142:SF1">
    <property type="entry name" value="CARBOXYLIC ESTER HYDROLASE"/>
    <property type="match status" value="1"/>
</dbReference>
<evidence type="ECO:0000313" key="8">
    <source>
        <dbReference type="EMBL" id="CAH1110130.1"/>
    </source>
</evidence>
<dbReference type="Pfam" id="PF00135">
    <property type="entry name" value="COesterase"/>
    <property type="match status" value="1"/>
</dbReference>
<dbReference type="InterPro" id="IPR002018">
    <property type="entry name" value="CarbesteraseB"/>
</dbReference>
<proteinExistence type="inferred from homology"/>
<keyword evidence="9" id="KW-1185">Reference proteome</keyword>
<evidence type="ECO:0000256" key="1">
    <source>
        <dbReference type="ARBA" id="ARBA00005964"/>
    </source>
</evidence>
<keyword evidence="3 6" id="KW-0378">Hydrolase</keyword>
<protein>
    <recommendedName>
        <fullName evidence="6">Carboxylic ester hydrolase</fullName>
        <ecNumber evidence="6">3.1.1.-</ecNumber>
    </recommendedName>
</protein>
<reference evidence="8" key="1">
    <citation type="submission" date="2022-01" db="EMBL/GenBank/DDBJ databases">
        <authorList>
            <person name="King R."/>
        </authorList>
    </citation>
    <scope>NUCLEOTIDE SEQUENCE</scope>
</reference>
<evidence type="ECO:0000259" key="7">
    <source>
        <dbReference type="Pfam" id="PF00135"/>
    </source>
</evidence>
<sequence length="525" mass="58864">MDAPIVETAEGKLRGCIKKNLDGEEFYSFLGVRYAKPPVGELRFKDAQPLEHWNGVKDATEEGQRFYQKDNLTTMTKIVSGTEDGLHLNVFTKKPIPQGSKLNPVMVWIHGGGFREGFNNTHMYGPEFLMLENVVLVSINYRLGLLGALKLEDPSLEVFGNAGLKDQVVALKWVKRNIKNFGGDPNNVTIFGESAGAASVHFLVISPAAKGLFHRAIIQSGSALNVWAMGYPFLDSILAANGKAGLSEKEALAYLRSLSLEELFAIQEKEANLFRGSFSPVVENPNPNAIITKPPIEYITSGEYNKVPIMIGYCSLEMLFFKGLSTQEELAQILQNFNHEYWTSSLLQADKDSEIFKNLSGKLKNLYEKAESELLLLSDAFMTMHVIGAAINHAKTSDKPVYLYRVSIDSGRNYFKRTCKIEDKGVSHLDDVGYLFKTTLSLPKKDSPEDAYVRRFVKLWTNFARYGNPTPENSDLEVTWKPVEANSVNFLDIDKKLTLDINPENDRVKIWRELYQANPANAKIL</sequence>
<keyword evidence="4" id="KW-1015">Disulfide bond</keyword>
<dbReference type="SUPFAM" id="SSF53474">
    <property type="entry name" value="alpha/beta-Hydrolases"/>
    <property type="match status" value="1"/>
</dbReference>
<evidence type="ECO:0000256" key="4">
    <source>
        <dbReference type="ARBA" id="ARBA00023157"/>
    </source>
</evidence>
<dbReference type="PROSITE" id="PS00122">
    <property type="entry name" value="CARBOXYLESTERASE_B_1"/>
    <property type="match status" value="1"/>
</dbReference>
<evidence type="ECO:0000256" key="5">
    <source>
        <dbReference type="ARBA" id="ARBA00023180"/>
    </source>
</evidence>
<name>A0A9P0D123_9CUCU</name>
<dbReference type="EMBL" id="OV651816">
    <property type="protein sequence ID" value="CAH1110130.1"/>
    <property type="molecule type" value="Genomic_DNA"/>
</dbReference>
<evidence type="ECO:0000256" key="6">
    <source>
        <dbReference type="RuleBase" id="RU361235"/>
    </source>
</evidence>
<keyword evidence="2" id="KW-0719">Serine esterase</keyword>
<dbReference type="PANTHER" id="PTHR43142">
    <property type="entry name" value="CARBOXYLIC ESTER HYDROLASE"/>
    <property type="match status" value="1"/>
</dbReference>
<dbReference type="EC" id="3.1.1.-" evidence="6"/>
<evidence type="ECO:0000256" key="3">
    <source>
        <dbReference type="ARBA" id="ARBA00022801"/>
    </source>
</evidence>
<keyword evidence="5" id="KW-0325">Glycoprotein</keyword>
<dbReference type="InterPro" id="IPR029058">
    <property type="entry name" value="AB_hydrolase_fold"/>
</dbReference>